<accession>A0A1J5S391</accession>
<organism evidence="3">
    <name type="scientific">mine drainage metagenome</name>
    <dbReference type="NCBI Taxonomy" id="410659"/>
    <lineage>
        <taxon>unclassified sequences</taxon>
        <taxon>metagenomes</taxon>
        <taxon>ecological metagenomes</taxon>
    </lineage>
</organism>
<feature type="coiled-coil region" evidence="1">
    <location>
        <begin position="31"/>
        <end position="58"/>
    </location>
</feature>
<dbReference type="EMBL" id="MLJW01000116">
    <property type="protein sequence ID" value="OIQ98615.1"/>
    <property type="molecule type" value="Genomic_DNA"/>
</dbReference>
<dbReference type="Gene3D" id="1.10.260.40">
    <property type="entry name" value="lambda repressor-like DNA-binding domains"/>
    <property type="match status" value="1"/>
</dbReference>
<name>A0A1J5S391_9ZZZZ</name>
<dbReference type="SMART" id="SM00530">
    <property type="entry name" value="HTH_XRE"/>
    <property type="match status" value="1"/>
</dbReference>
<gene>
    <name evidence="3" type="ORF">GALL_192730</name>
</gene>
<proteinExistence type="predicted"/>
<dbReference type="InterPro" id="IPR001387">
    <property type="entry name" value="Cro/C1-type_HTH"/>
</dbReference>
<dbReference type="InterPro" id="IPR010982">
    <property type="entry name" value="Lambda_DNA-bd_dom_sf"/>
</dbReference>
<evidence type="ECO:0000256" key="1">
    <source>
        <dbReference type="SAM" id="Coils"/>
    </source>
</evidence>
<comment type="caution">
    <text evidence="3">The sequence shown here is derived from an EMBL/GenBank/DDBJ whole genome shotgun (WGS) entry which is preliminary data.</text>
</comment>
<dbReference type="AlphaFoldDB" id="A0A1J5S391"/>
<evidence type="ECO:0000313" key="3">
    <source>
        <dbReference type="EMBL" id="OIQ98615.1"/>
    </source>
</evidence>
<dbReference type="SUPFAM" id="SSF47413">
    <property type="entry name" value="lambda repressor-like DNA-binding domains"/>
    <property type="match status" value="1"/>
</dbReference>
<dbReference type="CDD" id="cd00093">
    <property type="entry name" value="HTH_XRE"/>
    <property type="match status" value="1"/>
</dbReference>
<sequence length="145" mass="16034">MANIASVLKDEIVRLARKEIRTETAGFKKASVQYRSEIAALKRRVVTLEQQLSRLGKTTTKRDEIKAESITETKVRFVAKGFKTLRQRLGLTAGEMGKLLGVSAQSIYSWEAGNSSPRKLQLAKIAMLRGMGKREANAILAQLAS</sequence>
<dbReference type="GO" id="GO:0003677">
    <property type="term" value="F:DNA binding"/>
    <property type="evidence" value="ECO:0007669"/>
    <property type="project" value="InterPro"/>
</dbReference>
<dbReference type="PROSITE" id="PS50943">
    <property type="entry name" value="HTH_CROC1"/>
    <property type="match status" value="1"/>
</dbReference>
<dbReference type="Pfam" id="PF01381">
    <property type="entry name" value="HTH_3"/>
    <property type="match status" value="1"/>
</dbReference>
<evidence type="ECO:0000259" key="2">
    <source>
        <dbReference type="PROSITE" id="PS50943"/>
    </source>
</evidence>
<protein>
    <submittedName>
        <fullName evidence="3">Helix-turn-helix protein</fullName>
    </submittedName>
</protein>
<reference evidence="3" key="1">
    <citation type="submission" date="2016-10" db="EMBL/GenBank/DDBJ databases">
        <title>Sequence of Gallionella enrichment culture.</title>
        <authorList>
            <person name="Poehlein A."/>
            <person name="Muehling M."/>
            <person name="Daniel R."/>
        </authorList>
    </citation>
    <scope>NUCLEOTIDE SEQUENCE</scope>
</reference>
<keyword evidence="1" id="KW-0175">Coiled coil</keyword>
<feature type="domain" description="HTH cro/C1-type" evidence="2">
    <location>
        <begin position="82"/>
        <end position="126"/>
    </location>
</feature>